<dbReference type="Proteomes" id="UP001225356">
    <property type="component" value="Unassembled WGS sequence"/>
</dbReference>
<dbReference type="EMBL" id="JAUSQU010000001">
    <property type="protein sequence ID" value="MDP9846000.1"/>
    <property type="molecule type" value="Genomic_DNA"/>
</dbReference>
<evidence type="ECO:0000313" key="2">
    <source>
        <dbReference type="Proteomes" id="UP001225356"/>
    </source>
</evidence>
<dbReference type="GO" id="GO:0003677">
    <property type="term" value="F:DNA binding"/>
    <property type="evidence" value="ECO:0007669"/>
    <property type="project" value="UniProtKB-KW"/>
</dbReference>
<evidence type="ECO:0000313" key="1">
    <source>
        <dbReference type="EMBL" id="MDP9846000.1"/>
    </source>
</evidence>
<name>A0ABT9QGV8_9ACTN</name>
<keyword evidence="1" id="KW-0238">DNA-binding</keyword>
<dbReference type="InterPro" id="IPR004401">
    <property type="entry name" value="YbaB/EbfC"/>
</dbReference>
<dbReference type="Gene3D" id="3.30.1310.10">
    <property type="entry name" value="Nucleoid-associated protein YbaB-like domain"/>
    <property type="match status" value="1"/>
</dbReference>
<dbReference type="InterPro" id="IPR036894">
    <property type="entry name" value="YbaB-like_sf"/>
</dbReference>
<dbReference type="SUPFAM" id="SSF82607">
    <property type="entry name" value="YbaB-like"/>
    <property type="match status" value="1"/>
</dbReference>
<reference evidence="1 2" key="1">
    <citation type="submission" date="2023-07" db="EMBL/GenBank/DDBJ databases">
        <title>Sequencing the genomes of 1000 actinobacteria strains.</title>
        <authorList>
            <person name="Klenk H.-P."/>
        </authorList>
    </citation>
    <scope>NUCLEOTIDE SEQUENCE [LARGE SCALE GENOMIC DNA]</scope>
    <source>
        <strain evidence="1 2">DSM 46740</strain>
    </source>
</reference>
<accession>A0ABT9QGV8</accession>
<proteinExistence type="predicted"/>
<keyword evidence="2" id="KW-1185">Reference proteome</keyword>
<comment type="caution">
    <text evidence="1">The sequence shown here is derived from an EMBL/GenBank/DDBJ whole genome shotgun (WGS) entry which is preliminary data.</text>
</comment>
<sequence length="119" mass="12768">MEQVIEQTETALSRLRQAKHLIGEVEGTGEAAEGLVRVTADGSGSLTKVDINPRALRLSVATLGNEVTEAIRLAQQDAAQRTGEIIEDAAASAGIPQPLDETFVRERVEAAARDIYRQS</sequence>
<dbReference type="RefSeq" id="WP_307562095.1">
    <property type="nucleotide sequence ID" value="NZ_JAUSQU010000001.1"/>
</dbReference>
<gene>
    <name evidence="1" type="ORF">J2853_005211</name>
</gene>
<dbReference type="Pfam" id="PF02575">
    <property type="entry name" value="YbaB_DNA_bd"/>
    <property type="match status" value="1"/>
</dbReference>
<protein>
    <submittedName>
        <fullName evidence="1">DNA-binding protein YbaB</fullName>
    </submittedName>
</protein>
<organism evidence="1 2">
    <name type="scientific">Streptosporangium lutulentum</name>
    <dbReference type="NCBI Taxonomy" id="1461250"/>
    <lineage>
        <taxon>Bacteria</taxon>
        <taxon>Bacillati</taxon>
        <taxon>Actinomycetota</taxon>
        <taxon>Actinomycetes</taxon>
        <taxon>Streptosporangiales</taxon>
        <taxon>Streptosporangiaceae</taxon>
        <taxon>Streptosporangium</taxon>
    </lineage>
</organism>